<evidence type="ECO:0000313" key="1">
    <source>
        <dbReference type="EMBL" id="KAB2930380.1"/>
    </source>
</evidence>
<dbReference type="Gene3D" id="1.10.220.30">
    <property type="match status" value="1"/>
</dbReference>
<sequence>MVLTDLLSFDNLALFYLLRDTPPNVLARVFVRADARLSGALLGLMTPKQREAIHYLMAKENDGDEKLFAEANSALLILADDLMRKGLVIKEGRYYYGKPVEEKAPAEG</sequence>
<protein>
    <recommendedName>
        <fullName evidence="3">Flagellar motor switch protein FliG C-terminal domain-containing protein</fullName>
    </recommendedName>
</protein>
<comment type="caution">
    <text evidence="1">The sequence shown here is derived from an EMBL/GenBank/DDBJ whole genome shotgun (WGS) entry which is preliminary data.</text>
</comment>
<proteinExistence type="predicted"/>
<reference evidence="1 2" key="1">
    <citation type="submission" date="2019-10" db="EMBL/GenBank/DDBJ databases">
        <title>Extracellular Electron Transfer in a Candidatus Methanoperedens spp. Enrichment Culture.</title>
        <authorList>
            <person name="Berger S."/>
            <person name="Rangel Shaw D."/>
            <person name="Berben T."/>
            <person name="In 'T Zandt M."/>
            <person name="Frank J."/>
            <person name="Reimann J."/>
            <person name="Jetten M.S.M."/>
            <person name="Welte C.U."/>
        </authorList>
    </citation>
    <scope>NUCLEOTIDE SEQUENCE [LARGE SCALE GENOMIC DNA]</scope>
    <source>
        <strain evidence="1">SB12</strain>
    </source>
</reference>
<evidence type="ECO:0008006" key="3">
    <source>
        <dbReference type="Google" id="ProtNLM"/>
    </source>
</evidence>
<name>A0A833GZ71_9LEPT</name>
<gene>
    <name evidence="1" type="ORF">F9K24_17095</name>
</gene>
<dbReference type="AlphaFoldDB" id="A0A833GZ71"/>
<dbReference type="Proteomes" id="UP000460298">
    <property type="component" value="Unassembled WGS sequence"/>
</dbReference>
<dbReference type="InterPro" id="IPR011002">
    <property type="entry name" value="FliG_a-hlx"/>
</dbReference>
<dbReference type="EMBL" id="WBUI01000021">
    <property type="protein sequence ID" value="KAB2930380.1"/>
    <property type="molecule type" value="Genomic_DNA"/>
</dbReference>
<evidence type="ECO:0000313" key="2">
    <source>
        <dbReference type="Proteomes" id="UP000460298"/>
    </source>
</evidence>
<organism evidence="1 2">
    <name type="scientific">Leptonema illini</name>
    <dbReference type="NCBI Taxonomy" id="183"/>
    <lineage>
        <taxon>Bacteria</taxon>
        <taxon>Pseudomonadati</taxon>
        <taxon>Spirochaetota</taxon>
        <taxon>Spirochaetia</taxon>
        <taxon>Leptospirales</taxon>
        <taxon>Leptospiraceae</taxon>
        <taxon>Leptonema</taxon>
    </lineage>
</organism>
<accession>A0A833GZ71</accession>
<dbReference type="SUPFAM" id="SSF48029">
    <property type="entry name" value="FliG"/>
    <property type="match status" value="1"/>
</dbReference>